<evidence type="ECO:0000256" key="13">
    <source>
        <dbReference type="RuleBase" id="RU004249"/>
    </source>
</evidence>
<evidence type="ECO:0000256" key="12">
    <source>
        <dbReference type="RuleBase" id="RU003448"/>
    </source>
</evidence>
<gene>
    <name evidence="15" type="ORF">ACFODT_13190</name>
</gene>
<dbReference type="Pfam" id="PF00696">
    <property type="entry name" value="AA_kinase"/>
    <property type="match status" value="1"/>
</dbReference>
<dbReference type="Gene3D" id="3.40.1160.10">
    <property type="entry name" value="Acetylglutamate kinase-like"/>
    <property type="match status" value="1"/>
</dbReference>
<dbReference type="InterPro" id="IPR041740">
    <property type="entry name" value="AKii-LysC-BS"/>
</dbReference>
<keyword evidence="16" id="KW-1185">Reference proteome</keyword>
<accession>A0ABV7CAY6</accession>
<evidence type="ECO:0000256" key="10">
    <source>
        <dbReference type="ARBA" id="ARBA00023154"/>
    </source>
</evidence>
<dbReference type="InterPro" id="IPR036393">
    <property type="entry name" value="AceGlu_kinase-like_sf"/>
</dbReference>
<keyword evidence="5 13" id="KW-0028">Amino-acid biosynthesis</keyword>
<comment type="caution">
    <text evidence="15">The sequence shown here is derived from an EMBL/GenBank/DDBJ whole genome shotgun (WGS) entry which is preliminary data.</text>
</comment>
<dbReference type="GO" id="GO:0004072">
    <property type="term" value="F:aspartate kinase activity"/>
    <property type="evidence" value="ECO:0007669"/>
    <property type="project" value="UniProtKB-EC"/>
</dbReference>
<sequence>MEKPLIVQKFGGTSVESIESIQRVAKHIIQAKEAGYHVVVVVSAMAGETNRLQRLAHDIDAVPSARELDVLLSAGEQVSMALVAMMLNKWGYSASSLTGGQANIVTDDRYNNATILDIGVERIMDLLSQDHIVIVAGFQGVNKQGDITTLGRGGSDTTAVALAGALNAQECQIYTDVDGVYTCDPRIVSQAQKLSVVDFPSMKLMAQCGAKVLHLPSVCYAEKHRVPLRVLSTFQPGKGTLIKGDKPRGEICGLAIQEALTLVTFAPDVCDSVLEQCQLLGIDVGNVIRDTKWAGVAIKQGACARLMLVFGDKIRNTKPVSLLTMVGLEASHFVHAAHTCLSNVNIEILYTFTAAEALMLLLTPCDIETAANVLHDAFVVFSDSAAQQGVLD</sequence>
<evidence type="ECO:0000313" key="16">
    <source>
        <dbReference type="Proteomes" id="UP001595384"/>
    </source>
</evidence>
<proteinExistence type="inferred from homology"/>
<dbReference type="EC" id="2.7.2.4" evidence="12"/>
<keyword evidence="9" id="KW-0067">ATP-binding</keyword>
<keyword evidence="7" id="KW-0547">Nucleotide-binding</keyword>
<protein>
    <recommendedName>
        <fullName evidence="12">Aspartokinase</fullName>
        <ecNumber evidence="12">2.7.2.4</ecNumber>
    </recommendedName>
</protein>
<comment type="pathway">
    <text evidence="2 13">Amino-acid biosynthesis; L-methionine biosynthesis via de novo pathway; L-homoserine from L-aspartate: step 1/3.</text>
</comment>
<dbReference type="EMBL" id="JBHRSE010000087">
    <property type="protein sequence ID" value="MFC3024778.1"/>
    <property type="molecule type" value="Genomic_DNA"/>
</dbReference>
<keyword evidence="10" id="KW-0457">Lysine biosynthesis</keyword>
<evidence type="ECO:0000313" key="15">
    <source>
        <dbReference type="EMBL" id="MFC3024778.1"/>
    </source>
</evidence>
<dbReference type="RefSeq" id="WP_123015391.1">
    <property type="nucleotide sequence ID" value="NZ_AP024911.1"/>
</dbReference>
<dbReference type="PIRSF" id="PIRSF000726">
    <property type="entry name" value="Asp_kin"/>
    <property type="match status" value="1"/>
</dbReference>
<comment type="catalytic activity">
    <reaction evidence="11 12">
        <text>L-aspartate + ATP = 4-phospho-L-aspartate + ADP</text>
        <dbReference type="Rhea" id="RHEA:23776"/>
        <dbReference type="ChEBI" id="CHEBI:29991"/>
        <dbReference type="ChEBI" id="CHEBI:30616"/>
        <dbReference type="ChEBI" id="CHEBI:57535"/>
        <dbReference type="ChEBI" id="CHEBI:456216"/>
        <dbReference type="EC" id="2.7.2.4"/>
    </reaction>
</comment>
<keyword evidence="8 12" id="KW-0418">Kinase</keyword>
<dbReference type="InterPro" id="IPR001341">
    <property type="entry name" value="Asp_kinase"/>
</dbReference>
<evidence type="ECO:0000256" key="8">
    <source>
        <dbReference type="ARBA" id="ARBA00022777"/>
    </source>
</evidence>
<evidence type="ECO:0000256" key="3">
    <source>
        <dbReference type="ARBA" id="ARBA00005139"/>
    </source>
</evidence>
<dbReference type="InterPro" id="IPR018042">
    <property type="entry name" value="Aspartate_kinase_CS"/>
</dbReference>
<dbReference type="SUPFAM" id="SSF53633">
    <property type="entry name" value="Carbamate kinase-like"/>
    <property type="match status" value="1"/>
</dbReference>
<dbReference type="NCBIfam" id="NF006459">
    <property type="entry name" value="PRK08841.1"/>
    <property type="match status" value="1"/>
</dbReference>
<dbReference type="InterPro" id="IPR005260">
    <property type="entry name" value="Asp_kin_monofn"/>
</dbReference>
<dbReference type="PANTHER" id="PTHR21499">
    <property type="entry name" value="ASPARTATE KINASE"/>
    <property type="match status" value="1"/>
</dbReference>
<dbReference type="NCBIfam" id="TIGR00657">
    <property type="entry name" value="asp_kinases"/>
    <property type="match status" value="1"/>
</dbReference>
<dbReference type="Proteomes" id="UP001595384">
    <property type="component" value="Unassembled WGS sequence"/>
</dbReference>
<evidence type="ECO:0000256" key="9">
    <source>
        <dbReference type="ARBA" id="ARBA00022840"/>
    </source>
</evidence>
<evidence type="ECO:0000256" key="4">
    <source>
        <dbReference type="ARBA" id="ARBA00010122"/>
    </source>
</evidence>
<name>A0ABV7CAY6_9VIBR</name>
<dbReference type="PROSITE" id="PS00324">
    <property type="entry name" value="ASPARTOKINASE"/>
    <property type="match status" value="1"/>
</dbReference>
<evidence type="ECO:0000256" key="5">
    <source>
        <dbReference type="ARBA" id="ARBA00022605"/>
    </source>
</evidence>
<comment type="similarity">
    <text evidence="4 12">Belongs to the aspartokinase family.</text>
</comment>
<evidence type="ECO:0000256" key="11">
    <source>
        <dbReference type="ARBA" id="ARBA00047872"/>
    </source>
</evidence>
<comment type="pathway">
    <text evidence="1 13">Amino-acid biosynthesis; L-lysine biosynthesis via DAP pathway; (S)-tetrahydrodipicolinate from L-aspartate: step 1/4.</text>
</comment>
<comment type="pathway">
    <text evidence="3 13">Amino-acid biosynthesis; L-threonine biosynthesis; L-threonine from L-aspartate: step 1/5.</text>
</comment>
<reference evidence="16" key="1">
    <citation type="journal article" date="2019" name="Int. J. Syst. Evol. Microbiol.">
        <title>The Global Catalogue of Microorganisms (GCM) 10K type strain sequencing project: providing services to taxonomists for standard genome sequencing and annotation.</title>
        <authorList>
            <consortium name="The Broad Institute Genomics Platform"/>
            <consortium name="The Broad Institute Genome Sequencing Center for Infectious Disease"/>
            <person name="Wu L."/>
            <person name="Ma J."/>
        </authorList>
    </citation>
    <scope>NUCLEOTIDE SEQUENCE [LARGE SCALE GENOMIC DNA]</scope>
    <source>
        <strain evidence="16">KCTC 62784</strain>
    </source>
</reference>
<evidence type="ECO:0000256" key="1">
    <source>
        <dbReference type="ARBA" id="ARBA00004766"/>
    </source>
</evidence>
<organism evidence="15 16">
    <name type="scientific">Vibrio zhugei</name>
    <dbReference type="NCBI Taxonomy" id="2479546"/>
    <lineage>
        <taxon>Bacteria</taxon>
        <taxon>Pseudomonadati</taxon>
        <taxon>Pseudomonadota</taxon>
        <taxon>Gammaproteobacteria</taxon>
        <taxon>Vibrionales</taxon>
        <taxon>Vibrionaceae</taxon>
        <taxon>Vibrio</taxon>
    </lineage>
</organism>
<dbReference type="InterPro" id="IPR001048">
    <property type="entry name" value="Asp/Glu/Uridylate_kinase"/>
</dbReference>
<evidence type="ECO:0000256" key="6">
    <source>
        <dbReference type="ARBA" id="ARBA00022679"/>
    </source>
</evidence>
<dbReference type="CDD" id="cd04261">
    <property type="entry name" value="AAK_AKii-LysC-BS"/>
    <property type="match status" value="1"/>
</dbReference>
<evidence type="ECO:0000256" key="7">
    <source>
        <dbReference type="ARBA" id="ARBA00022741"/>
    </source>
</evidence>
<feature type="domain" description="Aspartate/glutamate/uridylate kinase" evidence="14">
    <location>
        <begin position="5"/>
        <end position="232"/>
    </location>
</feature>
<keyword evidence="6 12" id="KW-0808">Transferase</keyword>
<dbReference type="PANTHER" id="PTHR21499:SF3">
    <property type="entry name" value="ASPARTOKINASE"/>
    <property type="match status" value="1"/>
</dbReference>
<evidence type="ECO:0000259" key="14">
    <source>
        <dbReference type="Pfam" id="PF00696"/>
    </source>
</evidence>
<evidence type="ECO:0000256" key="2">
    <source>
        <dbReference type="ARBA" id="ARBA00004986"/>
    </source>
</evidence>